<gene>
    <name evidence="1" type="ORF">KGD84_21910</name>
</gene>
<dbReference type="EMBL" id="CP074133">
    <property type="protein sequence ID" value="QUX21087.1"/>
    <property type="molecule type" value="Genomic_DNA"/>
</dbReference>
<evidence type="ECO:0000313" key="1">
    <source>
        <dbReference type="EMBL" id="QUX21087.1"/>
    </source>
</evidence>
<protein>
    <submittedName>
        <fullName evidence="1">Uncharacterized protein</fullName>
    </submittedName>
</protein>
<name>A0ABX8BGC9_9ACTN</name>
<proteinExistence type="predicted"/>
<organism evidence="1 2">
    <name type="scientific">Nocardiopsis changdeensis</name>
    <dbReference type="NCBI Taxonomy" id="2831969"/>
    <lineage>
        <taxon>Bacteria</taxon>
        <taxon>Bacillati</taxon>
        <taxon>Actinomycetota</taxon>
        <taxon>Actinomycetes</taxon>
        <taxon>Streptosporangiales</taxon>
        <taxon>Nocardiopsidaceae</taxon>
        <taxon>Nocardiopsis</taxon>
    </lineage>
</organism>
<sequence length="61" mass="6665">MTAESVEPHGMVTELAEALADRGLVLVSAAYLEELEDIADSAVIEARANEKTVPFRVEDYE</sequence>
<keyword evidence="2" id="KW-1185">Reference proteome</keyword>
<accession>A0ABX8BGC9</accession>
<dbReference type="Proteomes" id="UP000676079">
    <property type="component" value="Chromosome"/>
</dbReference>
<dbReference type="RefSeq" id="WP_220562290.1">
    <property type="nucleotide sequence ID" value="NZ_CP074133.1"/>
</dbReference>
<reference evidence="1 2" key="1">
    <citation type="submission" date="2021-05" db="EMBL/GenBank/DDBJ databases">
        <title>Direct Submission.</title>
        <authorList>
            <person name="Li K."/>
            <person name="Gao J."/>
        </authorList>
    </citation>
    <scope>NUCLEOTIDE SEQUENCE [LARGE SCALE GENOMIC DNA]</scope>
    <source>
        <strain evidence="1 2">Mg02</strain>
    </source>
</reference>
<evidence type="ECO:0000313" key="2">
    <source>
        <dbReference type="Proteomes" id="UP000676079"/>
    </source>
</evidence>